<gene>
    <name evidence="2" type="ORF">ENS15_01695</name>
</gene>
<dbReference type="Pfam" id="PF13200">
    <property type="entry name" value="DUF4015"/>
    <property type="match status" value="1"/>
</dbReference>
<comment type="caution">
    <text evidence="2">The sequence shown here is derived from an EMBL/GenBank/DDBJ whole genome shotgun (WGS) entry which is preliminary data.</text>
</comment>
<name>A0A7C3J5L2_UNCW3</name>
<dbReference type="EMBL" id="DSTT01000002">
    <property type="protein sequence ID" value="HFK23356.1"/>
    <property type="molecule type" value="Genomic_DNA"/>
</dbReference>
<reference evidence="2" key="1">
    <citation type="journal article" date="2020" name="mSystems">
        <title>Genome- and Community-Level Interaction Insights into Carbon Utilization and Element Cycling Functions of Hydrothermarchaeota in Hydrothermal Sediment.</title>
        <authorList>
            <person name="Zhou Z."/>
            <person name="Liu Y."/>
            <person name="Xu W."/>
            <person name="Pan J."/>
            <person name="Luo Z.H."/>
            <person name="Li M."/>
        </authorList>
    </citation>
    <scope>NUCLEOTIDE SEQUENCE [LARGE SCALE GENOMIC DNA]</scope>
    <source>
        <strain evidence="2">SpSt-464</strain>
    </source>
</reference>
<dbReference type="SUPFAM" id="SSF51445">
    <property type="entry name" value="(Trans)glycosidases"/>
    <property type="match status" value="1"/>
</dbReference>
<sequence length="352" mass="41368">MKRFQNRYPLFILFFTVFLPLTLFSEKIQGIYISRFVASSQRFYQLVERLKENNFNAVVIDMKYDYGDIAVKLDSTYFSINSYEKINNIKEKIDTLKKLGIKPIARVVCFKDNILGKYENFRYAVKYSDGSLYRDLSDAIWVSPYSTFVQDYIIDVAKECAKLGFLEIQFDYVRFPTDGIKGTLVFPEKKNSSGFETIIDFLKRAYNELKPYGVDISCDVYGYTVWFDSLYLVNQNLDGMAIYADAIYPMVYPSHFSDSLYRSMGKEERTYRIIFESGIKSKRRIDRFKTKTILYLQDFTWKSSLMGKDYVNNQIKAAIDADVDGFILWNPSSKYSYFTLPEKINFLNYKKD</sequence>
<protein>
    <recommendedName>
        <fullName evidence="1">DUF4015 domain-containing protein</fullName>
    </recommendedName>
</protein>
<organism evidence="2">
    <name type="scientific">candidate division WOR-3 bacterium</name>
    <dbReference type="NCBI Taxonomy" id="2052148"/>
    <lineage>
        <taxon>Bacteria</taxon>
        <taxon>Bacteria division WOR-3</taxon>
    </lineage>
</organism>
<evidence type="ECO:0000259" key="1">
    <source>
        <dbReference type="Pfam" id="PF13200"/>
    </source>
</evidence>
<accession>A0A7C3J5L2</accession>
<feature type="domain" description="DUF4015" evidence="1">
    <location>
        <begin position="30"/>
        <end position="335"/>
    </location>
</feature>
<proteinExistence type="predicted"/>
<dbReference type="AlphaFoldDB" id="A0A7C3J5L2"/>
<dbReference type="InterPro" id="IPR025275">
    <property type="entry name" value="DUF4015"/>
</dbReference>
<evidence type="ECO:0000313" key="2">
    <source>
        <dbReference type="EMBL" id="HFK23356.1"/>
    </source>
</evidence>
<dbReference type="InterPro" id="IPR017853">
    <property type="entry name" value="GH"/>
</dbReference>
<dbReference type="Gene3D" id="3.20.20.80">
    <property type="entry name" value="Glycosidases"/>
    <property type="match status" value="1"/>
</dbReference>